<keyword evidence="2" id="KW-0131">Cell cycle</keyword>
<dbReference type="EMBL" id="JALJOU010000040">
    <property type="protein sequence ID" value="KAK9832602.1"/>
    <property type="molecule type" value="Genomic_DNA"/>
</dbReference>
<dbReference type="GO" id="GO:0019903">
    <property type="term" value="F:protein phosphatase binding"/>
    <property type="evidence" value="ECO:0007669"/>
    <property type="project" value="InterPro"/>
</dbReference>
<protein>
    <submittedName>
        <fullName evidence="3">Uncharacterized protein</fullName>
    </submittedName>
</protein>
<dbReference type="Proteomes" id="UP001445335">
    <property type="component" value="Unassembled WGS sequence"/>
</dbReference>
<comment type="similarity">
    <text evidence="1">Belongs to the SAPS family.</text>
</comment>
<comment type="caution">
    <text evidence="3">The sequence shown here is derived from an EMBL/GenBank/DDBJ whole genome shotgun (WGS) entry which is preliminary data.</text>
</comment>
<dbReference type="Pfam" id="PF04499">
    <property type="entry name" value="SAPS"/>
    <property type="match status" value="1"/>
</dbReference>
<dbReference type="InterPro" id="IPR007587">
    <property type="entry name" value="SAPS"/>
</dbReference>
<name>A0AAW1RG66_9CHLO</name>
<dbReference type="AlphaFoldDB" id="A0AAW1RG66"/>
<sequence length="253" mass="26769">MFWRSMSTFGQPSVIDTLLDRSGVSLELLLDEDDLQQEVRAPNARLLEFLRRPECAEALLRYACLPLAPATPDAAAAALRRSKYPQAACEVLCADAESLLLAVASSPALLRLLMTAPEAWPAGRGSPRHVPSGVPPAAGGGPALAIRWSRIVSSLLLRCGRELIGWLEGNRGLLEALVPRLGLTPVAEALVQLVGADEASSASMPPHALAWVAHTSLLPSLLALLASDDPPTQQHENAAEVLGAIARARAPAR</sequence>
<gene>
    <name evidence="3" type="ORF">WJX81_002843</name>
</gene>
<evidence type="ECO:0000313" key="4">
    <source>
        <dbReference type="Proteomes" id="UP001445335"/>
    </source>
</evidence>
<organism evidence="3 4">
    <name type="scientific">Elliptochloris bilobata</name>
    <dbReference type="NCBI Taxonomy" id="381761"/>
    <lineage>
        <taxon>Eukaryota</taxon>
        <taxon>Viridiplantae</taxon>
        <taxon>Chlorophyta</taxon>
        <taxon>core chlorophytes</taxon>
        <taxon>Trebouxiophyceae</taxon>
        <taxon>Trebouxiophyceae incertae sedis</taxon>
        <taxon>Elliptochloris clade</taxon>
        <taxon>Elliptochloris</taxon>
    </lineage>
</organism>
<dbReference type="GO" id="GO:0019888">
    <property type="term" value="F:protein phosphatase regulator activity"/>
    <property type="evidence" value="ECO:0007669"/>
    <property type="project" value="TreeGrafter"/>
</dbReference>
<accession>A0AAW1RG66</accession>
<reference evidence="3 4" key="1">
    <citation type="journal article" date="2024" name="Nat. Commun.">
        <title>Phylogenomics reveals the evolutionary origins of lichenization in chlorophyte algae.</title>
        <authorList>
            <person name="Puginier C."/>
            <person name="Libourel C."/>
            <person name="Otte J."/>
            <person name="Skaloud P."/>
            <person name="Haon M."/>
            <person name="Grisel S."/>
            <person name="Petersen M."/>
            <person name="Berrin J.G."/>
            <person name="Delaux P.M."/>
            <person name="Dal Grande F."/>
            <person name="Keller J."/>
        </authorList>
    </citation>
    <scope>NUCLEOTIDE SEQUENCE [LARGE SCALE GENOMIC DNA]</scope>
    <source>
        <strain evidence="3 4">SAG 245.80</strain>
    </source>
</reference>
<proteinExistence type="inferred from homology"/>
<dbReference type="PANTHER" id="PTHR12634">
    <property type="entry name" value="SIT4 YEAST -ASSOCIATING PROTEIN-RELATED"/>
    <property type="match status" value="1"/>
</dbReference>
<evidence type="ECO:0000313" key="3">
    <source>
        <dbReference type="EMBL" id="KAK9832602.1"/>
    </source>
</evidence>
<evidence type="ECO:0000256" key="1">
    <source>
        <dbReference type="ARBA" id="ARBA00006180"/>
    </source>
</evidence>
<dbReference type="PANTHER" id="PTHR12634:SF8">
    <property type="entry name" value="FIERY MOUNTAIN, ISOFORM D"/>
    <property type="match status" value="1"/>
</dbReference>
<evidence type="ECO:0000256" key="2">
    <source>
        <dbReference type="ARBA" id="ARBA00023306"/>
    </source>
</evidence>
<keyword evidence="4" id="KW-1185">Reference proteome</keyword>